<protein>
    <submittedName>
        <fullName evidence="2">HD domain-containing protein</fullName>
    </submittedName>
</protein>
<dbReference type="SUPFAM" id="SSF109604">
    <property type="entry name" value="HD-domain/PDEase-like"/>
    <property type="match status" value="1"/>
</dbReference>
<gene>
    <name evidence="2" type="ORF">EYC82_15740</name>
</gene>
<accession>A0ABT3T958</accession>
<dbReference type="InterPro" id="IPR049202">
    <property type="entry name" value="DUF6817"/>
</dbReference>
<organism evidence="2 3">
    <name type="scientific">Candidatus Marimicrobium litorale</name>
    <dbReference type="NCBI Taxonomy" id="2518991"/>
    <lineage>
        <taxon>Bacteria</taxon>
        <taxon>Pseudomonadati</taxon>
        <taxon>Pseudomonadota</taxon>
        <taxon>Gammaproteobacteria</taxon>
        <taxon>Cellvibrionales</taxon>
        <taxon>Halieaceae</taxon>
        <taxon>Marimicrobium</taxon>
    </lineage>
</organism>
<dbReference type="Gene3D" id="1.10.3210.10">
    <property type="entry name" value="Hypothetical protein af1432"/>
    <property type="match status" value="1"/>
</dbReference>
<evidence type="ECO:0000313" key="3">
    <source>
        <dbReference type="Proteomes" id="UP001143304"/>
    </source>
</evidence>
<comment type="caution">
    <text evidence="2">The sequence shown here is derived from an EMBL/GenBank/DDBJ whole genome shotgun (WGS) entry which is preliminary data.</text>
</comment>
<reference evidence="2" key="1">
    <citation type="submission" date="2019-02" db="EMBL/GenBank/DDBJ databases">
        <authorList>
            <person name="Li S.-H."/>
        </authorList>
    </citation>
    <scope>NUCLEOTIDE SEQUENCE</scope>
    <source>
        <strain evidence="2">IMCC11814</strain>
    </source>
</reference>
<dbReference type="RefSeq" id="WP_279250509.1">
    <property type="nucleotide sequence ID" value="NZ_SHNO01000001.1"/>
</dbReference>
<name>A0ABT3T958_9GAMM</name>
<proteinExistence type="predicted"/>
<evidence type="ECO:0000313" key="2">
    <source>
        <dbReference type="EMBL" id="MCX2978819.1"/>
    </source>
</evidence>
<keyword evidence="3" id="KW-1185">Reference proteome</keyword>
<dbReference type="Pfam" id="PF20680">
    <property type="entry name" value="DUF6817"/>
    <property type="match status" value="1"/>
</dbReference>
<feature type="domain" description="DUF6817" evidence="1">
    <location>
        <begin position="49"/>
        <end position="121"/>
    </location>
</feature>
<sequence length="250" mass="28714">MTFDYAQTNLQLVRQMRALSYLESDIARVERAYQTAIPMFSGLHRGSGKPFICHLIGTASILASHHCPVDMILAGLMHAAYTQGDFGFHSGQKGSRRQRQFLTDHIGEQAEKLVYLYARLDWKAHHIHTYVEDWHRLPVEQKTTIRIRLANEREDFLDNGMIAERNTKADQIAKLGMQAKILTLAERADWPELASDLKNEFEQFNQALLNVKWADSSGFSALYLPPTAKRRLLPRLEKALVRRIRKQQSA</sequence>
<evidence type="ECO:0000259" key="1">
    <source>
        <dbReference type="Pfam" id="PF20680"/>
    </source>
</evidence>
<dbReference type="Proteomes" id="UP001143304">
    <property type="component" value="Unassembled WGS sequence"/>
</dbReference>
<dbReference type="EMBL" id="SHNO01000001">
    <property type="protein sequence ID" value="MCX2978819.1"/>
    <property type="molecule type" value="Genomic_DNA"/>
</dbReference>